<keyword evidence="3" id="KW-0808">Transferase</keyword>
<organism evidence="3 4">
    <name type="scientific">Corynebacterium heidelbergense</name>
    <dbReference type="NCBI Taxonomy" id="2055947"/>
    <lineage>
        <taxon>Bacteria</taxon>
        <taxon>Bacillati</taxon>
        <taxon>Actinomycetota</taxon>
        <taxon>Actinomycetes</taxon>
        <taxon>Mycobacteriales</taxon>
        <taxon>Corynebacteriaceae</taxon>
        <taxon>Corynebacterium</taxon>
    </lineage>
</organism>
<comment type="caution">
    <text evidence="3">The sequence shown here is derived from an EMBL/GenBank/DDBJ whole genome shotgun (WGS) entry which is preliminary data.</text>
</comment>
<protein>
    <submittedName>
        <fullName evidence="3">Aminotransferase</fullName>
    </submittedName>
</protein>
<keyword evidence="4" id="KW-1185">Reference proteome</keyword>
<name>A0A364V898_9CORY</name>
<dbReference type="Pfam" id="PF00266">
    <property type="entry name" value="Aminotran_5"/>
    <property type="match status" value="1"/>
</dbReference>
<evidence type="ECO:0000259" key="2">
    <source>
        <dbReference type="Pfam" id="PF00266"/>
    </source>
</evidence>
<dbReference type="Gene3D" id="3.40.640.10">
    <property type="entry name" value="Type I PLP-dependent aspartate aminotransferase-like (Major domain)"/>
    <property type="match status" value="2"/>
</dbReference>
<feature type="region of interest" description="Disordered" evidence="1">
    <location>
        <begin position="245"/>
        <end position="284"/>
    </location>
</feature>
<sequence length="457" mass="48361">MNAQDNPQIPERVSAAVSRSFRIAPLLAPPEAASGSHSRVPHPGRRIGESFVDAARTAIADLTGARPECVILGPSRAVLVDQLASLMSRKLRLGQEVVLSRIDDADNFRPWHRAADLYGARVRWAEPDLATGILPAWQFAELITPDTAVVAVAAANSHVGTVTDVRSIAQTLRATSPGVLVVDVTAAAPFRPIDVDALGADILTVDVKALGGPDVGALIFRDVDAIAATLPRHLTAAQSWGLGTTPYARGTGRRGRRGKQVAPFESAERFPATATSTGLAQAEGADVPEVSVRARALLEAGGLSEGLLGGVSATVEHLGGLDEEARGTRRRRLKTSLPEAERYLHGLTRHLLDGLQAQGGVHIIGVDGDAEDTSGYDHVDRLPRLSFVVAGVPVQVVHQRLLGSGVQTTVVRPGDSELFRQMGVFEQNDGAICVGLNVFNTHHDVDQLLRAVASLSQ</sequence>
<reference evidence="3 4" key="1">
    <citation type="journal article" date="2018" name="Syst. Appl. Microbiol.">
        <title>Corynebacterium heidelbergense sp. nov., isolated from the preen glands of Egyptian geese (Alopochen aegyptiacus).</title>
        <authorList>
            <person name="Braun M.S."/>
            <person name="Wang E."/>
            <person name="Zimmermann S."/>
            <person name="Wink M."/>
        </authorList>
    </citation>
    <scope>NUCLEOTIDE SEQUENCE [LARGE SCALE GENOMIC DNA]</scope>
    <source>
        <strain evidence="3 4">647</strain>
    </source>
</reference>
<proteinExistence type="predicted"/>
<keyword evidence="3" id="KW-0032">Aminotransferase</keyword>
<feature type="domain" description="Aminotransferase class V" evidence="2">
    <location>
        <begin position="36"/>
        <end position="222"/>
    </location>
</feature>
<evidence type="ECO:0000256" key="1">
    <source>
        <dbReference type="SAM" id="MobiDB-lite"/>
    </source>
</evidence>
<evidence type="ECO:0000313" key="3">
    <source>
        <dbReference type="EMBL" id="RAV32838.1"/>
    </source>
</evidence>
<dbReference type="InterPro" id="IPR000192">
    <property type="entry name" value="Aminotrans_V_dom"/>
</dbReference>
<evidence type="ECO:0000313" key="4">
    <source>
        <dbReference type="Proteomes" id="UP000251577"/>
    </source>
</evidence>
<dbReference type="InterPro" id="IPR015422">
    <property type="entry name" value="PyrdxlP-dep_Trfase_small"/>
</dbReference>
<dbReference type="InterPro" id="IPR015424">
    <property type="entry name" value="PyrdxlP-dep_Trfase"/>
</dbReference>
<dbReference type="GO" id="GO:0008483">
    <property type="term" value="F:transaminase activity"/>
    <property type="evidence" value="ECO:0007669"/>
    <property type="project" value="UniProtKB-KW"/>
</dbReference>
<dbReference type="SUPFAM" id="SSF53383">
    <property type="entry name" value="PLP-dependent transferases"/>
    <property type="match status" value="1"/>
</dbReference>
<dbReference type="Gene3D" id="3.90.1150.10">
    <property type="entry name" value="Aspartate Aminotransferase, domain 1"/>
    <property type="match status" value="1"/>
</dbReference>
<accession>A0A364V898</accession>
<dbReference type="InterPro" id="IPR015421">
    <property type="entry name" value="PyrdxlP-dep_Trfase_major"/>
</dbReference>
<dbReference type="Proteomes" id="UP000251577">
    <property type="component" value="Unassembled WGS sequence"/>
</dbReference>
<gene>
    <name evidence="3" type="ORF">DLJ54_01640</name>
</gene>
<dbReference type="EMBL" id="QHCV01000009">
    <property type="protein sequence ID" value="RAV32838.1"/>
    <property type="molecule type" value="Genomic_DNA"/>
</dbReference>
<dbReference type="AlphaFoldDB" id="A0A364V898"/>
<dbReference type="PANTHER" id="PTHR43586:SF21">
    <property type="entry name" value="PYRIDOXAL PHOSPHATE (PLP)-DEPENDENT ASPARTATE AMINOTRANSFERASE SUPERFAMILY"/>
    <property type="match status" value="1"/>
</dbReference>
<dbReference type="PANTHER" id="PTHR43586">
    <property type="entry name" value="CYSTEINE DESULFURASE"/>
    <property type="match status" value="1"/>
</dbReference>